<comment type="caution">
    <text evidence="1">The sequence shown here is derived from an EMBL/GenBank/DDBJ whole genome shotgun (WGS) entry which is preliminary data.</text>
</comment>
<protein>
    <submittedName>
        <fullName evidence="1">Uncharacterized protein</fullName>
    </submittedName>
</protein>
<organism evidence="1 2">
    <name type="scientific">Methyloceanibacter methanicus</name>
    <dbReference type="NCBI Taxonomy" id="1774968"/>
    <lineage>
        <taxon>Bacteria</taxon>
        <taxon>Pseudomonadati</taxon>
        <taxon>Pseudomonadota</taxon>
        <taxon>Alphaproteobacteria</taxon>
        <taxon>Hyphomicrobiales</taxon>
        <taxon>Hyphomicrobiaceae</taxon>
        <taxon>Methyloceanibacter</taxon>
    </lineage>
</organism>
<evidence type="ECO:0000313" key="1">
    <source>
        <dbReference type="EMBL" id="ODS00269.1"/>
    </source>
</evidence>
<gene>
    <name evidence="1" type="ORF">AUC68_01065</name>
</gene>
<evidence type="ECO:0000313" key="2">
    <source>
        <dbReference type="Proteomes" id="UP000094501"/>
    </source>
</evidence>
<reference evidence="1 2" key="1">
    <citation type="journal article" date="2016" name="Environ. Microbiol.">
        <title>New Methyloceanibacter diversity from North Sea sediments includes methanotroph containing solely the soluble methane monooxygenase.</title>
        <authorList>
            <person name="Vekeman B."/>
            <person name="Kerckhof F.M."/>
            <person name="Cremers G."/>
            <person name="de Vos P."/>
            <person name="Vandamme P."/>
            <person name="Boon N."/>
            <person name="Op den Camp H.J."/>
            <person name="Heylen K."/>
        </authorList>
    </citation>
    <scope>NUCLEOTIDE SEQUENCE [LARGE SCALE GENOMIC DNA]</scope>
    <source>
        <strain evidence="1 2">R-67174</strain>
    </source>
</reference>
<name>A0A1E3W379_9HYPH</name>
<dbReference type="RefSeq" id="WP_069436623.1">
    <property type="nucleotide sequence ID" value="NZ_LPWG01000008.1"/>
</dbReference>
<dbReference type="Proteomes" id="UP000094501">
    <property type="component" value="Unassembled WGS sequence"/>
</dbReference>
<dbReference type="OrthoDB" id="664808at2"/>
<keyword evidence="2" id="KW-1185">Reference proteome</keyword>
<dbReference type="EMBL" id="LPWG01000008">
    <property type="protein sequence ID" value="ODS00269.1"/>
    <property type="molecule type" value="Genomic_DNA"/>
</dbReference>
<dbReference type="AlphaFoldDB" id="A0A1E3W379"/>
<accession>A0A1E3W379</accession>
<proteinExistence type="predicted"/>
<sequence>MTTTTDLKDIGFRELQITADLLTAYCKSPPDFLGSGVHLMMNTHSGYVFLTDEDFNVAMMNGDRLEQFHSCPECGAEASPRTFRTDHAVNATLRTWPPDAIQHGAKPL</sequence>